<dbReference type="SMART" id="SM00533">
    <property type="entry name" value="MUTSd"/>
    <property type="match status" value="1"/>
</dbReference>
<comment type="caution">
    <text evidence="6">The sequence shown here is derived from an EMBL/GenBank/DDBJ whole genome shotgun (WGS) entry which is preliminary data.</text>
</comment>
<feature type="region of interest" description="Disordered" evidence="4">
    <location>
        <begin position="63"/>
        <end position="88"/>
    </location>
</feature>
<dbReference type="GO" id="GO:0006298">
    <property type="term" value="P:mismatch repair"/>
    <property type="evidence" value="ECO:0007669"/>
    <property type="project" value="InterPro"/>
</dbReference>
<organism evidence="6 7">
    <name type="scientific">Cystoisospora suis</name>
    <dbReference type="NCBI Taxonomy" id="483139"/>
    <lineage>
        <taxon>Eukaryota</taxon>
        <taxon>Sar</taxon>
        <taxon>Alveolata</taxon>
        <taxon>Apicomplexa</taxon>
        <taxon>Conoidasida</taxon>
        <taxon>Coccidia</taxon>
        <taxon>Eucoccidiorida</taxon>
        <taxon>Eimeriorina</taxon>
        <taxon>Sarcocystidae</taxon>
        <taxon>Cystoisospora</taxon>
    </lineage>
</organism>
<dbReference type="GO" id="GO:0032301">
    <property type="term" value="C:MutSalpha complex"/>
    <property type="evidence" value="ECO:0007669"/>
    <property type="project" value="TreeGrafter"/>
</dbReference>
<dbReference type="InterPro" id="IPR027417">
    <property type="entry name" value="P-loop_NTPase"/>
</dbReference>
<keyword evidence="1" id="KW-0547">Nucleotide-binding</keyword>
<dbReference type="EMBL" id="MIGC01003616">
    <property type="protein sequence ID" value="PHJ19146.1"/>
    <property type="molecule type" value="Genomic_DNA"/>
</dbReference>
<dbReference type="AlphaFoldDB" id="A0A2C6KSF0"/>
<dbReference type="Pfam" id="PF05190">
    <property type="entry name" value="MutS_IV"/>
    <property type="match status" value="1"/>
</dbReference>
<dbReference type="InterPro" id="IPR007696">
    <property type="entry name" value="DNA_mismatch_repair_MutS_core"/>
</dbReference>
<dbReference type="GO" id="GO:0006312">
    <property type="term" value="P:mitotic recombination"/>
    <property type="evidence" value="ECO:0007669"/>
    <property type="project" value="TreeGrafter"/>
</dbReference>
<dbReference type="PANTHER" id="PTHR11361:SF35">
    <property type="entry name" value="DNA MISMATCH REPAIR PROTEIN MSH2"/>
    <property type="match status" value="1"/>
</dbReference>
<proteinExistence type="predicted"/>
<dbReference type="RefSeq" id="XP_067920848.1">
    <property type="nucleotide sequence ID" value="XM_068067178.1"/>
</dbReference>
<dbReference type="InterPro" id="IPR045076">
    <property type="entry name" value="MutS"/>
</dbReference>
<dbReference type="InterPro" id="IPR036187">
    <property type="entry name" value="DNA_mismatch_repair_MutS_sf"/>
</dbReference>
<evidence type="ECO:0000256" key="3">
    <source>
        <dbReference type="ARBA" id="ARBA00023125"/>
    </source>
</evidence>
<sequence>MRRLFTCMAQPLVDVQQIEKRYDLVEIFQNDECFRREVFCSHFKHVFDLDRLSGRFHRLAAAGVSPEEEEEEEEPHADDPFSSLHSSKKRRQGRKSVFARVKLELEDLVKLYDCIVEANSLHKTLQGYEGAGRDSLDELFIKPLGEVVKGFESFINLVEFTIDMEEAQRGCFLVSRRFEPRLGELLQRKEKIRNAMHRQRQKAEEEIPFSGASKKSRDVDLVRLIEDNTLGYVLRVTKKDQAAVQSCRGRYQQIRLNKSEFIFTTPELKSLCRDYKEVCEAYDHLQKSLVEKALLVASSYWPVVEKLADILGMMDVLGAFALTSLNAPIPYVRPRILTEEGAGVRMKSSRHPLLEVQPCTASFISNDVYLDRMHSRLHIITGPNMGGKSTFIRQVALTVLMAQIGCFVPCQSCELPIFK</sequence>
<feature type="compositionally biased region" description="Acidic residues" evidence="4">
    <location>
        <begin position="66"/>
        <end position="76"/>
    </location>
</feature>
<evidence type="ECO:0000313" key="7">
    <source>
        <dbReference type="Proteomes" id="UP000221165"/>
    </source>
</evidence>
<dbReference type="GO" id="GO:0140664">
    <property type="term" value="F:ATP-dependent DNA damage sensor activity"/>
    <property type="evidence" value="ECO:0007669"/>
    <property type="project" value="InterPro"/>
</dbReference>
<gene>
    <name evidence="6" type="ORF">CSUI_007028</name>
</gene>
<reference evidence="6 7" key="1">
    <citation type="journal article" date="2017" name="Int. J. Parasitol.">
        <title>The genome of the protozoan parasite Cystoisospora suis and a reverse vaccinology approach to identify vaccine candidates.</title>
        <authorList>
            <person name="Palmieri N."/>
            <person name="Shrestha A."/>
            <person name="Ruttkowski B."/>
            <person name="Beck T."/>
            <person name="Vogl C."/>
            <person name="Tomley F."/>
            <person name="Blake D.P."/>
            <person name="Joachim A."/>
        </authorList>
    </citation>
    <scope>NUCLEOTIDE SEQUENCE [LARGE SCALE GENOMIC DNA]</scope>
    <source>
        <strain evidence="6 7">Wien I</strain>
    </source>
</reference>
<dbReference type="GO" id="GO:0030983">
    <property type="term" value="F:mismatched DNA binding"/>
    <property type="evidence" value="ECO:0007669"/>
    <property type="project" value="InterPro"/>
</dbReference>
<dbReference type="SUPFAM" id="SSF52540">
    <property type="entry name" value="P-loop containing nucleoside triphosphate hydrolases"/>
    <property type="match status" value="1"/>
</dbReference>
<evidence type="ECO:0000259" key="5">
    <source>
        <dbReference type="SMART" id="SM00533"/>
    </source>
</evidence>
<feature type="domain" description="DNA mismatch repair protein MutS core" evidence="5">
    <location>
        <begin position="1"/>
        <end position="357"/>
    </location>
</feature>
<dbReference type="VEuPathDB" id="ToxoDB:CSUI_007028"/>
<dbReference type="GO" id="GO:0005524">
    <property type="term" value="F:ATP binding"/>
    <property type="evidence" value="ECO:0007669"/>
    <property type="project" value="UniProtKB-KW"/>
</dbReference>
<dbReference type="GeneID" id="94430389"/>
<evidence type="ECO:0000256" key="2">
    <source>
        <dbReference type="ARBA" id="ARBA00022840"/>
    </source>
</evidence>
<dbReference type="Proteomes" id="UP000221165">
    <property type="component" value="Unassembled WGS sequence"/>
</dbReference>
<dbReference type="PANTHER" id="PTHR11361">
    <property type="entry name" value="DNA MISMATCH REPAIR PROTEIN MUTS FAMILY MEMBER"/>
    <property type="match status" value="1"/>
</dbReference>
<dbReference type="InterPro" id="IPR000432">
    <property type="entry name" value="DNA_mismatch_repair_MutS_C"/>
</dbReference>
<evidence type="ECO:0000256" key="4">
    <source>
        <dbReference type="SAM" id="MobiDB-lite"/>
    </source>
</evidence>
<dbReference type="Pfam" id="PF00488">
    <property type="entry name" value="MutS_V"/>
    <property type="match status" value="1"/>
</dbReference>
<evidence type="ECO:0000256" key="1">
    <source>
        <dbReference type="ARBA" id="ARBA00022741"/>
    </source>
</evidence>
<keyword evidence="7" id="KW-1185">Reference proteome</keyword>
<protein>
    <submittedName>
        <fullName evidence="6">Dna mismatch repair protein</fullName>
    </submittedName>
</protein>
<evidence type="ECO:0000313" key="6">
    <source>
        <dbReference type="EMBL" id="PHJ19146.1"/>
    </source>
</evidence>
<name>A0A2C6KSF0_9APIC</name>
<dbReference type="InterPro" id="IPR007861">
    <property type="entry name" value="DNA_mismatch_repair_MutS_clamp"/>
</dbReference>
<dbReference type="Gene3D" id="1.10.1420.10">
    <property type="match status" value="2"/>
</dbReference>
<dbReference type="Pfam" id="PF05192">
    <property type="entry name" value="MutS_III"/>
    <property type="match status" value="1"/>
</dbReference>
<dbReference type="SUPFAM" id="SSF48334">
    <property type="entry name" value="DNA repair protein MutS, domain III"/>
    <property type="match status" value="1"/>
</dbReference>
<accession>A0A2C6KSF0</accession>
<dbReference type="OrthoDB" id="295033at2759"/>
<keyword evidence="3" id="KW-0238">DNA-binding</keyword>
<keyword evidence="2" id="KW-0067">ATP-binding</keyword>
<dbReference type="Gene3D" id="3.40.50.300">
    <property type="entry name" value="P-loop containing nucleotide triphosphate hydrolases"/>
    <property type="match status" value="1"/>
</dbReference>